<dbReference type="InterPro" id="IPR047964">
    <property type="entry name" value="EFR1-like"/>
</dbReference>
<evidence type="ECO:0000313" key="2">
    <source>
        <dbReference type="EMBL" id="PLT56898.1"/>
    </source>
</evidence>
<evidence type="ECO:0000313" key="3">
    <source>
        <dbReference type="Proteomes" id="UP000234849"/>
    </source>
</evidence>
<proteinExistence type="predicted"/>
<dbReference type="EMBL" id="NIHM01000004">
    <property type="protein sequence ID" value="PLT56898.1"/>
    <property type="molecule type" value="Genomic_DNA"/>
</dbReference>
<reference evidence="2 3" key="1">
    <citation type="journal article" date="2017" name="Genome Med.">
        <title>A novel Ruminococcus gnavus clade enriched in inflammatory bowel disease patients.</title>
        <authorList>
            <person name="Hall A.B."/>
            <person name="Yassour M."/>
            <person name="Sauk J."/>
            <person name="Garner A."/>
            <person name="Jiang X."/>
            <person name="Arthur T."/>
            <person name="Lagoudas G.K."/>
            <person name="Vatanen T."/>
            <person name="Fornelos N."/>
            <person name="Wilson R."/>
            <person name="Bertha M."/>
            <person name="Cohen M."/>
            <person name="Garber J."/>
            <person name="Khalili H."/>
            <person name="Gevers D."/>
            <person name="Ananthakrishnan A.N."/>
            <person name="Kugathasan S."/>
            <person name="Lander E.S."/>
            <person name="Blainey P."/>
            <person name="Vlamakis H."/>
            <person name="Xavier R.J."/>
            <person name="Huttenhower C."/>
        </authorList>
    </citation>
    <scope>NUCLEOTIDE SEQUENCE [LARGE SCALE GENOMIC DNA]</scope>
    <source>
        <strain evidence="2 3">RJX1118</strain>
    </source>
</reference>
<dbReference type="NCBIfam" id="NF038196">
    <property type="entry name" value="ferrodoxin_EFR1"/>
    <property type="match status" value="1"/>
</dbReference>
<dbReference type="Proteomes" id="UP000234849">
    <property type="component" value="Unassembled WGS sequence"/>
</dbReference>
<feature type="domain" description="4Fe-4S ferredoxin-type" evidence="1">
    <location>
        <begin position="112"/>
        <end position="141"/>
    </location>
</feature>
<protein>
    <recommendedName>
        <fullName evidence="1">4Fe-4S ferredoxin-type domain-containing protein</fullName>
    </recommendedName>
</protein>
<accession>A0A2N5NKP1</accession>
<dbReference type="RefSeq" id="WP_101879277.1">
    <property type="nucleotide sequence ID" value="NZ_CACRUK010000051.1"/>
</dbReference>
<organism evidence="2 3">
    <name type="scientific">Mediterraneibacter gnavus</name>
    <name type="common">Ruminococcus gnavus</name>
    <dbReference type="NCBI Taxonomy" id="33038"/>
    <lineage>
        <taxon>Bacteria</taxon>
        <taxon>Bacillati</taxon>
        <taxon>Bacillota</taxon>
        <taxon>Clostridia</taxon>
        <taxon>Lachnospirales</taxon>
        <taxon>Lachnospiraceae</taxon>
        <taxon>Mediterraneibacter</taxon>
    </lineage>
</organism>
<sequence length="187" mass="21586">MILYYSGTGNSWMIANRGEWMGEIPVSKNLCRKKGWKFMGFNFLVMSQCNIMMHKMLSPEENENIIREAMPKVEQIAELISAGTPLLPDKKAFPLMTDIGAPMTDFFYQMKAKKFYVTDACIGCGKCAKICVNNNITLVDKNLYGNRTVWPVYLVYRPVRLQLYNMIRKRRIPDAIIKRSTSSEFLE</sequence>
<dbReference type="PROSITE" id="PS51379">
    <property type="entry name" value="4FE4S_FER_2"/>
    <property type="match status" value="1"/>
</dbReference>
<name>A0A2N5NKP1_MEDGN</name>
<evidence type="ECO:0000259" key="1">
    <source>
        <dbReference type="PROSITE" id="PS51379"/>
    </source>
</evidence>
<dbReference type="AlphaFoldDB" id="A0A2N5NKP1"/>
<gene>
    <name evidence="2" type="ORF">CDL18_04345</name>
</gene>
<dbReference type="InterPro" id="IPR017896">
    <property type="entry name" value="4Fe4S_Fe-S-bd"/>
</dbReference>
<dbReference type="SUPFAM" id="SSF54862">
    <property type="entry name" value="4Fe-4S ferredoxins"/>
    <property type="match status" value="1"/>
</dbReference>
<comment type="caution">
    <text evidence="2">The sequence shown here is derived from an EMBL/GenBank/DDBJ whole genome shotgun (WGS) entry which is preliminary data.</text>
</comment>